<proteinExistence type="predicted"/>
<organism evidence="1 2">
    <name type="scientific">Ajellomyces dermatitidis (strain ER-3 / ATCC MYA-2586)</name>
    <name type="common">Blastomyces dermatitidis</name>
    <dbReference type="NCBI Taxonomy" id="559297"/>
    <lineage>
        <taxon>Eukaryota</taxon>
        <taxon>Fungi</taxon>
        <taxon>Dikarya</taxon>
        <taxon>Ascomycota</taxon>
        <taxon>Pezizomycotina</taxon>
        <taxon>Eurotiomycetes</taxon>
        <taxon>Eurotiomycetidae</taxon>
        <taxon>Onygenales</taxon>
        <taxon>Ajellomycetaceae</taxon>
        <taxon>Blastomyces</taxon>
    </lineage>
</organism>
<dbReference type="EMBL" id="EQ999984">
    <property type="protein sequence ID" value="OAT02961.1"/>
    <property type="molecule type" value="Genomic_DNA"/>
</dbReference>
<gene>
    <name evidence="1" type="ORF">BDCG_17859</name>
</gene>
<name>A0ABX2W0Q0_AJEDR</name>
<evidence type="ECO:0000313" key="2">
    <source>
        <dbReference type="Proteomes" id="UP000002039"/>
    </source>
</evidence>
<dbReference type="Proteomes" id="UP000002039">
    <property type="component" value="Unassembled WGS sequence"/>
</dbReference>
<evidence type="ECO:0000313" key="1">
    <source>
        <dbReference type="EMBL" id="OAT02961.1"/>
    </source>
</evidence>
<reference evidence="2" key="1">
    <citation type="journal article" date="2015" name="PLoS Genet.">
        <title>The dynamic genome and transcriptome of the human fungal pathogen Blastomyces and close relative Emmonsia.</title>
        <authorList>
            <person name="Munoz J.F."/>
            <person name="Gauthier G.M."/>
            <person name="Desjardins C.A."/>
            <person name="Gallo J.E."/>
            <person name="Holder J."/>
            <person name="Sullivan T.D."/>
            <person name="Marty A.J."/>
            <person name="Carmen J.C."/>
            <person name="Chen Z."/>
            <person name="Ding L."/>
            <person name="Gujja S."/>
            <person name="Magrini V."/>
            <person name="Misas E."/>
            <person name="Mitreva M."/>
            <person name="Priest M."/>
            <person name="Saif S."/>
            <person name="Whiston E.A."/>
            <person name="Young S."/>
            <person name="Zeng Q."/>
            <person name="Goldman W.E."/>
            <person name="Mardis E.R."/>
            <person name="Taylor J.W."/>
            <person name="McEwen J.G."/>
            <person name="Clay O.K."/>
            <person name="Klein B.S."/>
            <person name="Cuomo C.A."/>
        </authorList>
    </citation>
    <scope>NUCLEOTIDE SEQUENCE [LARGE SCALE GENOMIC DNA]</scope>
    <source>
        <strain evidence="2">ER-3 / ATCC MYA-2586</strain>
    </source>
</reference>
<protein>
    <submittedName>
        <fullName evidence="1">Uncharacterized protein</fullName>
    </submittedName>
</protein>
<dbReference type="RefSeq" id="XP_045282688.1">
    <property type="nucleotide sequence ID" value="XM_045426904.1"/>
</dbReference>
<accession>A0ABX2W0Q0</accession>
<keyword evidence="2" id="KW-1185">Reference proteome</keyword>
<dbReference type="GeneID" id="69032751"/>
<sequence length="120" mass="13746">MPFSRSCKTLGIALNPRLDMVQSKCGIRSEVVSYAEAEDLAEDVAKPDRELLRRCEETSAVQPPYTDPCKWLSLDHLILDRMLANRLELPGHLRQGTFNSDARFNTLKEEQCMVDPYIFE</sequence>